<sequence>KSNYPPIIIEEIMSLACDLPF</sequence>
<dbReference type="EMBL" id="UINC01109791">
    <property type="protein sequence ID" value="SVC76854.1"/>
    <property type="molecule type" value="Genomic_DNA"/>
</dbReference>
<feature type="non-terminal residue" evidence="1">
    <location>
        <position position="1"/>
    </location>
</feature>
<proteinExistence type="predicted"/>
<gene>
    <name evidence="1" type="ORF">METZ01_LOCUS329708</name>
</gene>
<dbReference type="AlphaFoldDB" id="A0A382PU22"/>
<evidence type="ECO:0000313" key="1">
    <source>
        <dbReference type="EMBL" id="SVC76854.1"/>
    </source>
</evidence>
<protein>
    <submittedName>
        <fullName evidence="1">Uncharacterized protein</fullName>
    </submittedName>
</protein>
<accession>A0A382PU22</accession>
<organism evidence="1">
    <name type="scientific">marine metagenome</name>
    <dbReference type="NCBI Taxonomy" id="408172"/>
    <lineage>
        <taxon>unclassified sequences</taxon>
        <taxon>metagenomes</taxon>
        <taxon>ecological metagenomes</taxon>
    </lineage>
</organism>
<name>A0A382PU22_9ZZZZ</name>
<reference evidence="1" key="1">
    <citation type="submission" date="2018-05" db="EMBL/GenBank/DDBJ databases">
        <authorList>
            <person name="Lanie J.A."/>
            <person name="Ng W.-L."/>
            <person name="Kazmierczak K.M."/>
            <person name="Andrzejewski T.M."/>
            <person name="Davidsen T.M."/>
            <person name="Wayne K.J."/>
            <person name="Tettelin H."/>
            <person name="Glass J.I."/>
            <person name="Rusch D."/>
            <person name="Podicherti R."/>
            <person name="Tsui H.-C.T."/>
            <person name="Winkler M.E."/>
        </authorList>
    </citation>
    <scope>NUCLEOTIDE SEQUENCE</scope>
</reference>